<dbReference type="STRING" id="159292.SAMN05192546_101350"/>
<keyword evidence="6 8" id="KW-1133">Transmembrane helix</keyword>
<protein>
    <submittedName>
        <fullName evidence="10">ABC-2 type transport system permease protein</fullName>
    </submittedName>
</protein>
<dbReference type="InterPro" id="IPR013525">
    <property type="entry name" value="ABC2_TM"/>
</dbReference>
<gene>
    <name evidence="10" type="ORF">SAMN05192546_101350</name>
</gene>
<reference evidence="10 11" key="1">
    <citation type="submission" date="2016-10" db="EMBL/GenBank/DDBJ databases">
        <authorList>
            <person name="de Groot N.N."/>
        </authorList>
    </citation>
    <scope>NUCLEOTIDE SEQUENCE [LARGE SCALE GENOMIC DNA]</scope>
    <source>
        <strain evidence="10 11">APO</strain>
    </source>
</reference>
<dbReference type="InterPro" id="IPR051449">
    <property type="entry name" value="ABC-2_transporter_component"/>
</dbReference>
<proteinExistence type="inferred from homology"/>
<feature type="domain" description="ABC transmembrane type-2" evidence="9">
    <location>
        <begin position="141"/>
        <end position="368"/>
    </location>
</feature>
<dbReference type="Gene3D" id="3.40.1710.10">
    <property type="entry name" value="abc type-2 transporter like domain"/>
    <property type="match status" value="1"/>
</dbReference>
<evidence type="ECO:0000256" key="8">
    <source>
        <dbReference type="SAM" id="Phobius"/>
    </source>
</evidence>
<dbReference type="OrthoDB" id="266913at2"/>
<dbReference type="AlphaFoldDB" id="A0A1H3IZ31"/>
<keyword evidence="5 8" id="KW-0812">Transmembrane</keyword>
<dbReference type="PROSITE" id="PS51012">
    <property type="entry name" value="ABC_TM2"/>
    <property type="match status" value="1"/>
</dbReference>
<sequence>MTILKNCFKRMFRSKLSLLLILVLPPLMISLVFGVAVGETSVVHVGFVDQDQTWLTKHLKEVIGNNVAITALREEEINQMLSEGRVSLVLKLEKGFAEELIAGKDPVLYSYKIQESDSVIQVQLEADAYIRAAKNLAMVAEGDIDIFYKGLKLYQEGPLDLEVIQSAGVEAGTNEKTIFSMGILGMNMLFLSVYSSIYLLNDRENKTFYRVQISPLPQWNYMLQNILGFLIIMLIQMSGVFFIASFVLDLYLGVNVSALFVVMSVFAVVCVAFGVAVGSLSKNKRQAGATASMLITPMAMLGGMLWPKEIMPEILQHVSLFLPTTWLMDAVTHVVINGRILDVVWELFILFLFSTTLFLLGNWRKTTHLQGEN</sequence>
<comment type="subcellular location">
    <subcellularLocation>
        <location evidence="1">Cell membrane</location>
        <topology evidence="1">Multi-pass membrane protein</topology>
    </subcellularLocation>
</comment>
<evidence type="ECO:0000313" key="10">
    <source>
        <dbReference type="EMBL" id="SDY33013.1"/>
    </source>
</evidence>
<organism evidence="10 11">
    <name type="scientific">Tindallia californiensis</name>
    <dbReference type="NCBI Taxonomy" id="159292"/>
    <lineage>
        <taxon>Bacteria</taxon>
        <taxon>Bacillati</taxon>
        <taxon>Bacillota</taxon>
        <taxon>Clostridia</taxon>
        <taxon>Peptostreptococcales</taxon>
        <taxon>Tindalliaceae</taxon>
        <taxon>Tindallia</taxon>
    </lineage>
</organism>
<evidence type="ECO:0000256" key="6">
    <source>
        <dbReference type="ARBA" id="ARBA00022989"/>
    </source>
</evidence>
<feature type="transmembrane region" description="Helical" evidence="8">
    <location>
        <begin position="287"/>
        <end position="306"/>
    </location>
</feature>
<keyword evidence="3" id="KW-0813">Transport</keyword>
<dbReference type="GO" id="GO:0005886">
    <property type="term" value="C:plasma membrane"/>
    <property type="evidence" value="ECO:0007669"/>
    <property type="project" value="UniProtKB-SubCell"/>
</dbReference>
<keyword evidence="11" id="KW-1185">Reference proteome</keyword>
<dbReference type="GO" id="GO:0140359">
    <property type="term" value="F:ABC-type transporter activity"/>
    <property type="evidence" value="ECO:0007669"/>
    <property type="project" value="InterPro"/>
</dbReference>
<dbReference type="EMBL" id="FNPV01000001">
    <property type="protein sequence ID" value="SDY33013.1"/>
    <property type="molecule type" value="Genomic_DNA"/>
</dbReference>
<evidence type="ECO:0000256" key="1">
    <source>
        <dbReference type="ARBA" id="ARBA00004651"/>
    </source>
</evidence>
<feature type="transmembrane region" description="Helical" evidence="8">
    <location>
        <begin position="178"/>
        <end position="200"/>
    </location>
</feature>
<keyword evidence="4" id="KW-1003">Cell membrane</keyword>
<dbReference type="InterPro" id="IPR047817">
    <property type="entry name" value="ABC2_TM_bact-type"/>
</dbReference>
<feature type="transmembrane region" description="Helical" evidence="8">
    <location>
        <begin position="221"/>
        <end position="244"/>
    </location>
</feature>
<feature type="transmembrane region" description="Helical" evidence="8">
    <location>
        <begin position="250"/>
        <end position="275"/>
    </location>
</feature>
<evidence type="ECO:0000256" key="7">
    <source>
        <dbReference type="ARBA" id="ARBA00023136"/>
    </source>
</evidence>
<evidence type="ECO:0000259" key="9">
    <source>
        <dbReference type="PROSITE" id="PS51012"/>
    </source>
</evidence>
<dbReference type="Pfam" id="PF12698">
    <property type="entry name" value="ABC2_membrane_3"/>
    <property type="match status" value="1"/>
</dbReference>
<feature type="transmembrane region" description="Helical" evidence="8">
    <location>
        <begin position="343"/>
        <end position="363"/>
    </location>
</feature>
<comment type="similarity">
    <text evidence="2">Belongs to the ABC-2 integral membrane protein family.</text>
</comment>
<evidence type="ECO:0000256" key="4">
    <source>
        <dbReference type="ARBA" id="ARBA00022475"/>
    </source>
</evidence>
<dbReference type="RefSeq" id="WP_093310354.1">
    <property type="nucleotide sequence ID" value="NZ_FNPV01000001.1"/>
</dbReference>
<dbReference type="Proteomes" id="UP000199230">
    <property type="component" value="Unassembled WGS sequence"/>
</dbReference>
<dbReference type="PANTHER" id="PTHR30294:SF45">
    <property type="entry name" value="LINEARMYCIN RESISTANCE PERMEASE PROTEIN LNRN"/>
    <property type="match status" value="1"/>
</dbReference>
<evidence type="ECO:0000256" key="3">
    <source>
        <dbReference type="ARBA" id="ARBA00022448"/>
    </source>
</evidence>
<name>A0A1H3IZ31_9FIRM</name>
<keyword evidence="7 8" id="KW-0472">Membrane</keyword>
<accession>A0A1H3IZ31</accession>
<evidence type="ECO:0000313" key="11">
    <source>
        <dbReference type="Proteomes" id="UP000199230"/>
    </source>
</evidence>
<evidence type="ECO:0000256" key="5">
    <source>
        <dbReference type="ARBA" id="ARBA00022692"/>
    </source>
</evidence>
<dbReference type="PANTHER" id="PTHR30294">
    <property type="entry name" value="MEMBRANE COMPONENT OF ABC TRANSPORTER YHHJ-RELATED"/>
    <property type="match status" value="1"/>
</dbReference>
<evidence type="ECO:0000256" key="2">
    <source>
        <dbReference type="ARBA" id="ARBA00007783"/>
    </source>
</evidence>